<dbReference type="InterPro" id="IPR009075">
    <property type="entry name" value="AcylCo_DH/oxidase_C"/>
</dbReference>
<dbReference type="Gene3D" id="1.10.540.10">
    <property type="entry name" value="Acyl-CoA dehydrogenase/oxidase, N-terminal domain"/>
    <property type="match status" value="1"/>
</dbReference>
<dbReference type="PANTHER" id="PTHR43884">
    <property type="entry name" value="ACYL-COA DEHYDROGENASE"/>
    <property type="match status" value="1"/>
</dbReference>
<keyword evidence="5" id="KW-0560">Oxidoreductase</keyword>
<dbReference type="Pfam" id="PF02771">
    <property type="entry name" value="Acyl-CoA_dh_N"/>
    <property type="match status" value="1"/>
</dbReference>
<dbReference type="EMBL" id="JBHSFZ010000058">
    <property type="protein sequence ID" value="MFC4595767.1"/>
    <property type="molecule type" value="Genomic_DNA"/>
</dbReference>
<dbReference type="Gene3D" id="1.20.140.10">
    <property type="entry name" value="Butyryl-CoA Dehydrogenase, subunit A, domain 3"/>
    <property type="match status" value="1"/>
</dbReference>
<evidence type="ECO:0000313" key="9">
    <source>
        <dbReference type="Proteomes" id="UP001595957"/>
    </source>
</evidence>
<dbReference type="Proteomes" id="UP001595957">
    <property type="component" value="Unassembled WGS sequence"/>
</dbReference>
<evidence type="ECO:0000259" key="7">
    <source>
        <dbReference type="Pfam" id="PF02771"/>
    </source>
</evidence>
<keyword evidence="4" id="KW-0274">FAD</keyword>
<dbReference type="InterPro" id="IPR036250">
    <property type="entry name" value="AcylCo_DH-like_C"/>
</dbReference>
<organism evidence="8 9">
    <name type="scientific">Sphingobium tyrosinilyticum</name>
    <dbReference type="NCBI Taxonomy" id="2715436"/>
    <lineage>
        <taxon>Bacteria</taxon>
        <taxon>Pseudomonadati</taxon>
        <taxon>Pseudomonadota</taxon>
        <taxon>Alphaproteobacteria</taxon>
        <taxon>Sphingomonadales</taxon>
        <taxon>Sphingomonadaceae</taxon>
        <taxon>Sphingobium</taxon>
    </lineage>
</organism>
<comment type="similarity">
    <text evidence="2">Belongs to the acyl-CoA dehydrogenase family.</text>
</comment>
<comment type="caution">
    <text evidence="8">The sequence shown here is derived from an EMBL/GenBank/DDBJ whole genome shotgun (WGS) entry which is preliminary data.</text>
</comment>
<dbReference type="SUPFAM" id="SSF56645">
    <property type="entry name" value="Acyl-CoA dehydrogenase NM domain-like"/>
    <property type="match status" value="1"/>
</dbReference>
<evidence type="ECO:0000256" key="5">
    <source>
        <dbReference type="ARBA" id="ARBA00023002"/>
    </source>
</evidence>
<keyword evidence="9" id="KW-1185">Reference proteome</keyword>
<dbReference type="SUPFAM" id="SSF47203">
    <property type="entry name" value="Acyl-CoA dehydrogenase C-terminal domain-like"/>
    <property type="match status" value="1"/>
</dbReference>
<evidence type="ECO:0000259" key="6">
    <source>
        <dbReference type="Pfam" id="PF00441"/>
    </source>
</evidence>
<dbReference type="RefSeq" id="WP_380806366.1">
    <property type="nucleotide sequence ID" value="NZ_JBHSFZ010000058.1"/>
</dbReference>
<dbReference type="InterPro" id="IPR009100">
    <property type="entry name" value="AcylCoA_DH/oxidase_NM_dom_sf"/>
</dbReference>
<feature type="domain" description="Acyl-CoA dehydrogenase/oxidase N-terminal" evidence="7">
    <location>
        <begin position="10"/>
        <end position="87"/>
    </location>
</feature>
<reference evidence="9" key="1">
    <citation type="journal article" date="2019" name="Int. J. Syst. Evol. Microbiol.">
        <title>The Global Catalogue of Microorganisms (GCM) 10K type strain sequencing project: providing services to taxonomists for standard genome sequencing and annotation.</title>
        <authorList>
            <consortium name="The Broad Institute Genomics Platform"/>
            <consortium name="The Broad Institute Genome Sequencing Center for Infectious Disease"/>
            <person name="Wu L."/>
            <person name="Ma J."/>
        </authorList>
    </citation>
    <scope>NUCLEOTIDE SEQUENCE [LARGE SCALE GENOMIC DNA]</scope>
    <source>
        <strain evidence="9">NBRC 103632</strain>
    </source>
</reference>
<dbReference type="PANTHER" id="PTHR43884:SF20">
    <property type="entry name" value="ACYL-COA DEHYDROGENASE FADE28"/>
    <property type="match status" value="1"/>
</dbReference>
<evidence type="ECO:0000256" key="4">
    <source>
        <dbReference type="ARBA" id="ARBA00022827"/>
    </source>
</evidence>
<evidence type="ECO:0000256" key="1">
    <source>
        <dbReference type="ARBA" id="ARBA00001974"/>
    </source>
</evidence>
<name>A0ABV9F2G6_9SPHN</name>
<evidence type="ECO:0000313" key="8">
    <source>
        <dbReference type="EMBL" id="MFC4595767.1"/>
    </source>
</evidence>
<dbReference type="InterPro" id="IPR013786">
    <property type="entry name" value="AcylCoA_DH/ox_N"/>
</dbReference>
<evidence type="ECO:0000256" key="2">
    <source>
        <dbReference type="ARBA" id="ARBA00009347"/>
    </source>
</evidence>
<feature type="domain" description="Acyl-CoA dehydrogenase/oxidase C-terminal" evidence="6">
    <location>
        <begin position="185"/>
        <end position="308"/>
    </location>
</feature>
<keyword evidence="3" id="KW-0285">Flavoprotein</keyword>
<gene>
    <name evidence="8" type="ORF">ACFO3E_16525</name>
</gene>
<proteinExistence type="inferred from homology"/>
<dbReference type="Pfam" id="PF00441">
    <property type="entry name" value="Acyl-CoA_dh_1"/>
    <property type="match status" value="1"/>
</dbReference>
<protein>
    <submittedName>
        <fullName evidence="8">Acyl-CoA dehydrogenase family protein</fullName>
    </submittedName>
</protein>
<sequence>MFLAPDGDEIEITNAAAEFLGEAMPLDRLHTAGNADMSVALRAQLGNMGWFALALPETKGGSGLTAVEHALFFREVGRLCGPVDILAQSLAAHIADEHLRPAIVSGEQGVALVVKDGSRARLIGAADAVLALQVDQQGGCLFDIASTAFEERASLDIANSLRIGDLPQANRVAEVADDRLWQLGQLGTAAMQIGLAEVALELIVEYAKVRETFGRKIGSYQAVRHPCADMALRAEAARCQLWFAAAAIKEGRSDATVHLDAAKHLANQAALANADTNIQLHGGIGVTDEHHAHLLLKHSWLLGKLFGTKRALLARLLDARVES</sequence>
<evidence type="ECO:0000256" key="3">
    <source>
        <dbReference type="ARBA" id="ARBA00022630"/>
    </source>
</evidence>
<accession>A0ABV9F2G6</accession>
<dbReference type="InterPro" id="IPR037069">
    <property type="entry name" value="AcylCoA_DH/ox_N_sf"/>
</dbReference>
<comment type="cofactor">
    <cofactor evidence="1">
        <name>FAD</name>
        <dbReference type="ChEBI" id="CHEBI:57692"/>
    </cofactor>
</comment>